<keyword evidence="11" id="KW-1185">Reference proteome</keyword>
<dbReference type="InterPro" id="IPR008844">
    <property type="entry name" value="Spore_GerAC-like"/>
</dbReference>
<feature type="domain" description="Spore germination GerAC-like C-terminal" evidence="8">
    <location>
        <begin position="180"/>
        <end position="337"/>
    </location>
</feature>
<dbReference type="InterPro" id="IPR057336">
    <property type="entry name" value="GerAC_N"/>
</dbReference>
<evidence type="ECO:0000256" key="4">
    <source>
        <dbReference type="ARBA" id="ARBA00022729"/>
    </source>
</evidence>
<protein>
    <submittedName>
        <fullName evidence="10">Spore germination protein, gerKC</fullName>
    </submittedName>
</protein>
<keyword evidence="4" id="KW-0732">Signal</keyword>
<sequence length="343" mass="39363">MEPIENISIMIGIGYDIDKEKSKKISDPIEMFVFKGDGEIERHISSGVAETIYNTVNDRQTIMSKKFVVGTEKLYLISEERAKYGIEDLLEVLIRDENRNELAYVAITEGRTEHFFKMTPIDNTSMSEAIAGILKFCYLANFFPREVNIKELLFMYNQSGRRIILPYIIDDNGKPKVTAICVFEGSKLKHKIPLEEAFYINMLRSRKSEGYISVLEDNNPKKCYTIKAKNFVNVSVEYKDTLIYNIDLTLKGVLKADSINNKPLTDKDAKKIEKAFEENISKEIEKTIEKVQNNYKIDCFDITKYAAAKFGKHSPLLSDEEFQKAKINVKVKVILVDLGRSIK</sequence>
<evidence type="ECO:0000256" key="7">
    <source>
        <dbReference type="ARBA" id="ARBA00023288"/>
    </source>
</evidence>
<dbReference type="AlphaFoldDB" id="R7RTN9"/>
<evidence type="ECO:0000313" key="11">
    <source>
        <dbReference type="Proteomes" id="UP000014923"/>
    </source>
</evidence>
<evidence type="ECO:0000256" key="1">
    <source>
        <dbReference type="ARBA" id="ARBA00004635"/>
    </source>
</evidence>
<comment type="caution">
    <text evidence="10">The sequence shown here is derived from an EMBL/GenBank/DDBJ whole genome shotgun (WGS) entry which is preliminary data.</text>
</comment>
<evidence type="ECO:0000256" key="3">
    <source>
        <dbReference type="ARBA" id="ARBA00022544"/>
    </source>
</evidence>
<dbReference type="InterPro" id="IPR038501">
    <property type="entry name" value="Spore_GerAC_C_sf"/>
</dbReference>
<evidence type="ECO:0000259" key="8">
    <source>
        <dbReference type="Pfam" id="PF05504"/>
    </source>
</evidence>
<organism evidence="10 11">
    <name type="scientific">Thermobrachium celere DSM 8682</name>
    <dbReference type="NCBI Taxonomy" id="941824"/>
    <lineage>
        <taxon>Bacteria</taxon>
        <taxon>Bacillati</taxon>
        <taxon>Bacillota</taxon>
        <taxon>Clostridia</taxon>
        <taxon>Eubacteriales</taxon>
        <taxon>Clostridiaceae</taxon>
        <taxon>Thermobrachium</taxon>
    </lineage>
</organism>
<dbReference type="InterPro" id="IPR046953">
    <property type="entry name" value="Spore_GerAC-like_C"/>
</dbReference>
<name>R7RTN9_9CLOT</name>
<evidence type="ECO:0000256" key="6">
    <source>
        <dbReference type="ARBA" id="ARBA00023139"/>
    </source>
</evidence>
<evidence type="ECO:0000256" key="5">
    <source>
        <dbReference type="ARBA" id="ARBA00023136"/>
    </source>
</evidence>
<keyword evidence="5" id="KW-0472">Membrane</keyword>
<evidence type="ECO:0000313" key="10">
    <source>
        <dbReference type="EMBL" id="CDF59409.1"/>
    </source>
</evidence>
<reference evidence="10" key="1">
    <citation type="submission" date="2013-03" db="EMBL/GenBank/DDBJ databases">
        <title>Draft genome sequence of the hydrogen-ethanol-producing anaerobic alkalithermophilic Caloramator celere.</title>
        <authorList>
            <person name="Ciranna A."/>
            <person name="Larjo A."/>
            <person name="Kivisto A."/>
            <person name="Santala V."/>
            <person name="Roos C."/>
            <person name="Karp M."/>
        </authorList>
    </citation>
    <scope>NUCLEOTIDE SEQUENCE [LARGE SCALE GENOMIC DNA]</scope>
    <source>
        <strain evidence="10">DSM 8682</strain>
    </source>
</reference>
<dbReference type="Gene3D" id="3.30.300.210">
    <property type="entry name" value="Nutrient germinant receptor protein C, domain 3"/>
    <property type="match status" value="1"/>
</dbReference>
<dbReference type="EMBL" id="CAVN010000099">
    <property type="protein sequence ID" value="CDF59409.1"/>
    <property type="molecule type" value="Genomic_DNA"/>
</dbReference>
<accession>R7RTN9</accession>
<dbReference type="Proteomes" id="UP000014923">
    <property type="component" value="Unassembled WGS sequence"/>
</dbReference>
<comment type="subcellular location">
    <subcellularLocation>
        <location evidence="1">Membrane</location>
        <topology evidence="1">Lipid-anchor</topology>
    </subcellularLocation>
</comment>
<dbReference type="Pfam" id="PF05504">
    <property type="entry name" value="Spore_GerAC"/>
    <property type="match status" value="1"/>
</dbReference>
<keyword evidence="3" id="KW-0309">Germination</keyword>
<evidence type="ECO:0000259" key="9">
    <source>
        <dbReference type="Pfam" id="PF25198"/>
    </source>
</evidence>
<keyword evidence="7" id="KW-0449">Lipoprotein</keyword>
<gene>
    <name evidence="10" type="ORF">TCEL_00875</name>
</gene>
<dbReference type="Pfam" id="PF25198">
    <property type="entry name" value="Spore_GerAC_N"/>
    <property type="match status" value="1"/>
</dbReference>
<proteinExistence type="inferred from homology"/>
<dbReference type="PANTHER" id="PTHR35789">
    <property type="entry name" value="SPORE GERMINATION PROTEIN B3"/>
    <property type="match status" value="1"/>
</dbReference>
<evidence type="ECO:0000256" key="2">
    <source>
        <dbReference type="ARBA" id="ARBA00007886"/>
    </source>
</evidence>
<comment type="similarity">
    <text evidence="2">Belongs to the GerABKC lipoprotein family.</text>
</comment>
<dbReference type="GO" id="GO:0016020">
    <property type="term" value="C:membrane"/>
    <property type="evidence" value="ECO:0007669"/>
    <property type="project" value="UniProtKB-SubCell"/>
</dbReference>
<dbReference type="HOGENOM" id="CLU_051140_3_2_9"/>
<keyword evidence="6" id="KW-0564">Palmitate</keyword>
<dbReference type="eggNOG" id="ENOG503081S">
    <property type="taxonomic scope" value="Bacteria"/>
</dbReference>
<dbReference type="PANTHER" id="PTHR35789:SF1">
    <property type="entry name" value="SPORE GERMINATION PROTEIN B3"/>
    <property type="match status" value="1"/>
</dbReference>
<feature type="domain" description="Spore germination protein N-terminal" evidence="9">
    <location>
        <begin position="3"/>
        <end position="168"/>
    </location>
</feature>
<dbReference type="GO" id="GO:0009847">
    <property type="term" value="P:spore germination"/>
    <property type="evidence" value="ECO:0007669"/>
    <property type="project" value="InterPro"/>
</dbReference>